<gene>
    <name evidence="13" type="primary">LLGL1</name>
</gene>
<feature type="region of interest" description="Disordered" evidence="9">
    <location>
        <begin position="596"/>
        <end position="620"/>
    </location>
</feature>
<dbReference type="Gene3D" id="2.130.10.10">
    <property type="entry name" value="YVTN repeat-like/Quinoprotein amine dehydrogenase"/>
    <property type="match status" value="2"/>
</dbReference>
<evidence type="ECO:0000259" key="11">
    <source>
        <dbReference type="Pfam" id="PF08596"/>
    </source>
</evidence>
<dbReference type="GO" id="GO:0045159">
    <property type="term" value="F:myosin II binding"/>
    <property type="evidence" value="ECO:0007669"/>
    <property type="project" value="TreeGrafter"/>
</dbReference>
<feature type="domain" description="Lethal giant larvae homologue 2" evidence="10">
    <location>
        <begin position="216"/>
        <end position="305"/>
    </location>
</feature>
<feature type="non-terminal residue" evidence="13">
    <location>
        <position position="1"/>
    </location>
</feature>
<evidence type="ECO:0000256" key="5">
    <source>
        <dbReference type="ARBA" id="ARBA00022490"/>
    </source>
</evidence>
<dbReference type="InterPro" id="IPR000664">
    <property type="entry name" value="Lethal2_giant"/>
</dbReference>
<dbReference type="GO" id="GO:0005096">
    <property type="term" value="F:GTPase activator activity"/>
    <property type="evidence" value="ECO:0007669"/>
    <property type="project" value="TreeGrafter"/>
</dbReference>
<dbReference type="OrthoDB" id="6500857at2759"/>
<organism evidence="13">
    <name type="scientific">Hydra vulgaris</name>
    <name type="common">Hydra</name>
    <name type="synonym">Hydra attenuata</name>
    <dbReference type="NCBI Taxonomy" id="6087"/>
    <lineage>
        <taxon>Eukaryota</taxon>
        <taxon>Metazoa</taxon>
        <taxon>Cnidaria</taxon>
        <taxon>Hydrozoa</taxon>
        <taxon>Hydroidolina</taxon>
        <taxon>Anthoathecata</taxon>
        <taxon>Aplanulata</taxon>
        <taxon>Hydridae</taxon>
        <taxon>Hydra</taxon>
    </lineage>
</organism>
<dbReference type="GO" id="GO:0030866">
    <property type="term" value="P:cortical actin cytoskeleton organization"/>
    <property type="evidence" value="ECO:0007669"/>
    <property type="project" value="TreeGrafter"/>
</dbReference>
<evidence type="ECO:0000256" key="7">
    <source>
        <dbReference type="ARBA" id="ARBA00022737"/>
    </source>
</evidence>
<evidence type="ECO:0000256" key="1">
    <source>
        <dbReference type="ARBA" id="ARBA00004308"/>
    </source>
</evidence>
<dbReference type="Pfam" id="PF08596">
    <property type="entry name" value="Lgl_C"/>
    <property type="match status" value="1"/>
</dbReference>
<sequence length="1473" mass="165048">MSLEFGDTGVEIVAQESSSTLKCIVQLYFIEEQGRLVSVCDNGETNSLHLWEINTTGEQSILEEVKACVIEGRLKKISVCFLSMARDCLYIGTEGGHIYVLDLSSFELREHVIYQDVVMDSLSDEMSKANGGSVEAIKEHSSNPEKLLIGYKKGTIVLWNLEKNVVEESFVASQDVESISWNYGSVTQFVSAHEYGNLSFWSLPVENVDAALQETTTPFGPFPCKAVRKVEWYDETIIFSGGLPRASYGDKHCVSLYENKCVKIVFDFTSKLVDFLTILDENNNPAVLIVLCEEEVVFIDIQKPDSYPVYLKPYLACIHSSTITCSTHISNCPASLWDFIVQAGKNQSTGCVSEKKWPITGGKCLNTVKQNNDFMLTGHEDGTIKFWNVSGLLFNLIYTISTAKLFHNDDGELPATDGEEEWPPFKKVGNFDPYSDDPRFVIQKLLLCPVTNILLVGGSGGQFIIYELKTDSNHSDTSNLSQWGKIDDISIIQNLEGFEWKGLGPLSLSSSAVNTHFGPIPKKIIQLKPAAPVTSLAMDTSSGLVAVGTCHGFLVFDIIADIVVMAKCTVNPTDLANTGAGIQRKRTLTKSLRDSFRRLKSRRSSRKKPEGGGGATSPLKSYEVAPQSRLVDENRVDEAVLSMVRCLYFGETFLGDGAHHTLTLWAGTNAGYIYVYSITVPEKSQRTQTSIKAEVGKELKLKHHAPVMNIFVIDKNGVPLLSSAESDAGRKAPIDMSGGHSVVISSEEQLKVFSLPGLRQKNKEKITAVDGSRVRKLGIIEVKGKTDQSEEITHHCLLCSTNQGDITVYSVPQLKQQIRVKAMKKEDISAISSLLLTHYGEGFFLKSPSELQRITLVESTTHKSGTLIKIAVGARPNEHKKEKKESLISPKSTVMRNSKLRKNDEKFDNIVGKLLPTLEAKMYSQLPTNGDVVRHYLYLTRFELKLTGKKEVASVVWEKEAENRGEGCSNKNQKLIRKLDPIPEIISSDCFKYPSTLLSPIALRRPPKSRIFQEDEHSSFSENDKVTEWTMLSIKHSPEALQYKGNNVPFPPWLSKGRNSKLTSLSIYTSKQAYEILLESFPLPSISLLNKIKQGGVDAIKAVKTLREKGSIHEDVILIVDEFYLQKQAQYCSGIYVGADDTGTLYKGVVAFMIVSLKKSIPLIIKAIPEVNISGKWLSDQISDSISSLLLSGFKIRRVVTDNHKSNVSAFSLLHSKFGNQSNFFINHPDSPKTKIYLFYDSFHLVKNLRNNLLHCKKFVFPSFTFNIKDDSNKCPAGYITWGDFHHLHSKDEKLEGNLRKAPKISYQSLHPGNKKQNVSLALSIFDETTIAGFKSYFPEHKDISGFLTIFHKWWTISNSKELFSPNKLGNAIILNDGKTLFFRQLANWIELWQKSPYFTLSQQTSWALITTLHSQAMLIDDLIEEGYLYVLTSRLQSDPMQTFASYRYKQYNYLSISKNTFQRWSYSTITFT</sequence>
<keyword evidence="4" id="KW-0268">Exocytosis</keyword>
<dbReference type="GO" id="GO:0006887">
    <property type="term" value="P:exocytosis"/>
    <property type="evidence" value="ECO:0007669"/>
    <property type="project" value="UniProtKB-KW"/>
</dbReference>
<keyword evidence="7" id="KW-0677">Repeat</keyword>
<proteinExistence type="evidence at transcript level"/>
<comment type="similarity">
    <text evidence="3">Belongs to the WD repeat L(2)GL family.</text>
</comment>
<evidence type="ECO:0000256" key="2">
    <source>
        <dbReference type="ARBA" id="ARBA00004496"/>
    </source>
</evidence>
<keyword evidence="6" id="KW-0853">WD repeat</keyword>
<dbReference type="GO" id="GO:0012505">
    <property type="term" value="C:endomembrane system"/>
    <property type="evidence" value="ECO:0007669"/>
    <property type="project" value="UniProtKB-SubCell"/>
</dbReference>
<evidence type="ECO:0000313" key="13">
    <source>
        <dbReference type="EMBL" id="CDG69969.1"/>
    </source>
</evidence>
<evidence type="ECO:0000259" key="10">
    <source>
        <dbReference type="Pfam" id="PF08366"/>
    </source>
</evidence>
<reference evidence="13" key="1">
    <citation type="journal article" date="2013" name="Genome Biol. Evol.">
        <title>Punctuated emergences of genetic and phenotypic innovations in eumetazoan, bilaterian, euteleostome, and hominidae ancestors.</title>
        <authorList>
            <person name="Wenger Y."/>
            <person name="Galliot B."/>
        </authorList>
    </citation>
    <scope>NUCLEOTIDE SEQUENCE</scope>
    <source>
        <tissue evidence="13">Whole animals</tissue>
    </source>
</reference>
<feature type="domain" description="Lethal giant larvae (Lgl)-like C-terminal" evidence="11">
    <location>
        <begin position="642"/>
        <end position="878"/>
    </location>
</feature>
<dbReference type="InterPro" id="IPR036322">
    <property type="entry name" value="WD40_repeat_dom_sf"/>
</dbReference>
<dbReference type="PANTHER" id="PTHR10241:SF29">
    <property type="entry name" value="LETHAL(2) GIANT LARVAE PROTEIN"/>
    <property type="match status" value="1"/>
</dbReference>
<dbReference type="GO" id="GO:0030864">
    <property type="term" value="C:cortical actin cytoskeleton"/>
    <property type="evidence" value="ECO:0007669"/>
    <property type="project" value="TreeGrafter"/>
</dbReference>
<evidence type="ECO:0000256" key="9">
    <source>
        <dbReference type="SAM" id="MobiDB-lite"/>
    </source>
</evidence>
<comment type="subcellular location">
    <subcellularLocation>
        <location evidence="2">Cytoplasm</location>
    </subcellularLocation>
    <subcellularLocation>
        <location evidence="1">Endomembrane system</location>
    </subcellularLocation>
</comment>
<dbReference type="GO" id="GO:0051294">
    <property type="term" value="P:establishment of spindle orientation"/>
    <property type="evidence" value="ECO:0007669"/>
    <property type="project" value="TreeGrafter"/>
</dbReference>
<dbReference type="InterPro" id="IPR048365">
    <property type="entry name" value="TNP-like_RNaseH_N"/>
</dbReference>
<dbReference type="InterPro" id="IPR013577">
    <property type="entry name" value="LLGL2"/>
</dbReference>
<dbReference type="GO" id="GO:0008593">
    <property type="term" value="P:regulation of Notch signaling pathway"/>
    <property type="evidence" value="ECO:0007669"/>
    <property type="project" value="TreeGrafter"/>
</dbReference>
<dbReference type="InterPro" id="IPR015943">
    <property type="entry name" value="WD40/YVTN_repeat-like_dom_sf"/>
</dbReference>
<dbReference type="GO" id="GO:0005886">
    <property type="term" value="C:plasma membrane"/>
    <property type="evidence" value="ECO:0007669"/>
    <property type="project" value="TreeGrafter"/>
</dbReference>
<feature type="domain" description="Transposable element P transposase-like RNase H" evidence="12">
    <location>
        <begin position="1102"/>
        <end position="1214"/>
    </location>
</feature>
<dbReference type="GO" id="GO:0019905">
    <property type="term" value="F:syntaxin binding"/>
    <property type="evidence" value="ECO:0007669"/>
    <property type="project" value="TreeGrafter"/>
</dbReference>
<evidence type="ECO:0000256" key="6">
    <source>
        <dbReference type="ARBA" id="ARBA00022574"/>
    </source>
</evidence>
<dbReference type="Pfam" id="PF21787">
    <property type="entry name" value="TNP-like_RNaseH_N"/>
    <property type="match status" value="1"/>
</dbReference>
<dbReference type="EMBL" id="HAAD01003737">
    <property type="protein sequence ID" value="CDG69969.1"/>
    <property type="molecule type" value="mRNA"/>
</dbReference>
<keyword evidence="5" id="KW-0963">Cytoplasm</keyword>
<protein>
    <submittedName>
        <fullName evidence="13">Lethal(2) giant larvae protein homolog 1</fullName>
    </submittedName>
</protein>
<dbReference type="GO" id="GO:0032878">
    <property type="term" value="P:regulation of establishment or maintenance of cell polarity"/>
    <property type="evidence" value="ECO:0007669"/>
    <property type="project" value="TreeGrafter"/>
</dbReference>
<keyword evidence="8" id="KW-0472">Membrane</keyword>
<dbReference type="Pfam" id="PF08366">
    <property type="entry name" value="LLGL"/>
    <property type="match status" value="1"/>
</dbReference>
<evidence type="ECO:0000256" key="8">
    <source>
        <dbReference type="ARBA" id="ARBA00023136"/>
    </source>
</evidence>
<name>T2MCV2_HYDVU</name>
<dbReference type="PANTHER" id="PTHR10241">
    <property type="entry name" value="LETHAL 2 GIANT LARVAE PROTEIN"/>
    <property type="match status" value="1"/>
</dbReference>
<dbReference type="PRINTS" id="PR00962">
    <property type="entry name" value="LETHAL2GIANT"/>
</dbReference>
<dbReference type="InterPro" id="IPR013905">
    <property type="entry name" value="Lgl_C_dom"/>
</dbReference>
<evidence type="ECO:0000259" key="12">
    <source>
        <dbReference type="Pfam" id="PF21787"/>
    </source>
</evidence>
<dbReference type="GO" id="GO:0006893">
    <property type="term" value="P:Golgi to plasma membrane transport"/>
    <property type="evidence" value="ECO:0007669"/>
    <property type="project" value="TreeGrafter"/>
</dbReference>
<evidence type="ECO:0000256" key="4">
    <source>
        <dbReference type="ARBA" id="ARBA00022483"/>
    </source>
</evidence>
<dbReference type="SUPFAM" id="SSF50978">
    <property type="entry name" value="WD40 repeat-like"/>
    <property type="match status" value="2"/>
</dbReference>
<accession>T2MCV2</accession>
<evidence type="ECO:0000256" key="3">
    <source>
        <dbReference type="ARBA" id="ARBA00008070"/>
    </source>
</evidence>